<keyword evidence="4" id="KW-1185">Reference proteome</keyword>
<dbReference type="Gene3D" id="2.70.70.10">
    <property type="entry name" value="Glucose Permease (Domain IIA)"/>
    <property type="match status" value="1"/>
</dbReference>
<feature type="compositionally biased region" description="Basic and acidic residues" evidence="1">
    <location>
        <begin position="22"/>
        <end position="31"/>
    </location>
</feature>
<feature type="region of interest" description="Disordered" evidence="1">
    <location>
        <begin position="386"/>
        <end position="429"/>
    </location>
</feature>
<evidence type="ECO:0000313" key="4">
    <source>
        <dbReference type="Proteomes" id="UP000552709"/>
    </source>
</evidence>
<dbReference type="SUPFAM" id="SSF47090">
    <property type="entry name" value="PGBD-like"/>
    <property type="match status" value="1"/>
</dbReference>
<feature type="domain" description="Peptidoglycan binding-like" evidence="2">
    <location>
        <begin position="311"/>
        <end position="383"/>
    </location>
</feature>
<feature type="region of interest" description="Disordered" evidence="1">
    <location>
        <begin position="1"/>
        <end position="38"/>
    </location>
</feature>
<dbReference type="InterPro" id="IPR036366">
    <property type="entry name" value="PGBDSf"/>
</dbReference>
<gene>
    <name evidence="3" type="ORF">HNQ08_002604</name>
</gene>
<dbReference type="Proteomes" id="UP000552709">
    <property type="component" value="Unassembled WGS sequence"/>
</dbReference>
<evidence type="ECO:0000256" key="1">
    <source>
        <dbReference type="SAM" id="MobiDB-lite"/>
    </source>
</evidence>
<dbReference type="SUPFAM" id="SSF51261">
    <property type="entry name" value="Duplicated hybrid motif"/>
    <property type="match status" value="1"/>
</dbReference>
<evidence type="ECO:0000259" key="2">
    <source>
        <dbReference type="Pfam" id="PF01471"/>
    </source>
</evidence>
<dbReference type="AlphaFoldDB" id="A0A7W8JX20"/>
<protein>
    <submittedName>
        <fullName evidence="3">Murein DD-endopeptidase MepM/ murein hydrolase activator NlpD</fullName>
    </submittedName>
</protein>
<keyword evidence="3" id="KW-0378">Hydrolase</keyword>
<name>A0A7W8JX20_9DEIO</name>
<accession>A0A7W8JX20</accession>
<dbReference type="Gene3D" id="1.10.101.10">
    <property type="entry name" value="PGBD-like superfamily/PGBD"/>
    <property type="match status" value="1"/>
</dbReference>
<dbReference type="InterPro" id="IPR036365">
    <property type="entry name" value="PGBD-like_sf"/>
</dbReference>
<dbReference type="InterPro" id="IPR002477">
    <property type="entry name" value="Peptidoglycan-bd-like"/>
</dbReference>
<dbReference type="GO" id="GO:0016787">
    <property type="term" value="F:hydrolase activity"/>
    <property type="evidence" value="ECO:0007669"/>
    <property type="project" value="UniProtKB-KW"/>
</dbReference>
<evidence type="ECO:0000313" key="3">
    <source>
        <dbReference type="EMBL" id="MBB5363498.1"/>
    </source>
</evidence>
<feature type="region of interest" description="Disordered" evidence="1">
    <location>
        <begin position="619"/>
        <end position="649"/>
    </location>
</feature>
<reference evidence="3 4" key="1">
    <citation type="submission" date="2020-08" db="EMBL/GenBank/DDBJ databases">
        <title>Genomic Encyclopedia of Type Strains, Phase IV (KMG-IV): sequencing the most valuable type-strain genomes for metagenomic binning, comparative biology and taxonomic classification.</title>
        <authorList>
            <person name="Goeker M."/>
        </authorList>
    </citation>
    <scope>NUCLEOTIDE SEQUENCE [LARGE SCALE GENOMIC DNA]</scope>
    <source>
        <strain evidence="3 4">DSM 27939</strain>
    </source>
</reference>
<feature type="region of interest" description="Disordered" evidence="1">
    <location>
        <begin position="284"/>
        <end position="312"/>
    </location>
</feature>
<dbReference type="RefSeq" id="WP_221284174.1">
    <property type="nucleotide sequence ID" value="NZ_JACHFL010000006.1"/>
</dbReference>
<dbReference type="EMBL" id="JACHFL010000006">
    <property type="protein sequence ID" value="MBB5363498.1"/>
    <property type="molecule type" value="Genomic_DNA"/>
</dbReference>
<comment type="caution">
    <text evidence="3">The sequence shown here is derived from an EMBL/GenBank/DDBJ whole genome shotgun (WGS) entry which is preliminary data.</text>
</comment>
<dbReference type="Pfam" id="PF01471">
    <property type="entry name" value="PG_binding_1"/>
    <property type="match status" value="1"/>
</dbReference>
<organism evidence="3 4">
    <name type="scientific">Deinococcus humi</name>
    <dbReference type="NCBI Taxonomy" id="662880"/>
    <lineage>
        <taxon>Bacteria</taxon>
        <taxon>Thermotogati</taxon>
        <taxon>Deinococcota</taxon>
        <taxon>Deinococci</taxon>
        <taxon>Deinococcales</taxon>
        <taxon>Deinococcaceae</taxon>
        <taxon>Deinococcus</taxon>
    </lineage>
</organism>
<dbReference type="InterPro" id="IPR011055">
    <property type="entry name" value="Dup_hybrid_motif"/>
</dbReference>
<feature type="compositionally biased region" description="Acidic residues" evidence="1">
    <location>
        <begin position="403"/>
        <end position="413"/>
    </location>
</feature>
<proteinExistence type="predicted"/>
<dbReference type="CDD" id="cd12797">
    <property type="entry name" value="M23_peptidase"/>
    <property type="match status" value="1"/>
</dbReference>
<sequence>MTASFDSPTLPLAPNLSTRASPGREEVRHVPGLESHQGPGPALILRWNTLGVTGTVDVVLHFHGFSGRGAAMNLVSDKEAASGLDWGDPSGLDPAQGRTRPTLALLPRGHFYGGRTGTGYDFPALMRPGGSRALIGWSLTRFAARVGVPTLTPGRLILTAHSGGGAALWRVLDDLNPHEVHVFDALYQSPGPLLRWAARRIEADASASGDLETHMREDGGALRVLYTAHGGTAGNSLEARRGLDRLLAAHPQLRRWYAVELTATSHGEVPRRFGWRLLRDAGAALPGHSPSGTPATPPGTGGQPTLRPGARGEAVREAQRKLNAAHAHEVAAGRLGLPGAPLTEDGAFGRRTQAAVIAFQRLAFPGEPGQHDGVIGPATWARLEGVGSARPAGSPDATSLDEAASEFPDEEEAQGAPPPLPVTAQPRAVPRDDPVPFAPPPAPGAFWPLRTDDPRGRLVSYVTAEGRTVGRAGRIFMAQRQGTRDGQTLPRWHVGLDLYARAGDTVVACEAGRITEFAFFYRARSGQRTYRLLVAHQGVVANYGEVTADSLTRHGLSVGAPVRAGQPIGVVSDTNMLHFETYTPGTSRSFQWWPDRPRPENLLNPTRYLLALQARGEGHTAPAPAEPVAGGTEPEPGNAPAPLTGPRVPQGFRAVARRGQVRGLARYGGRRVDEVLGGLAAAGRITLTREDIDTLQRVANVETGGLIQGLNTWDSAVVSIGFMQWTLQHGKLQEWIRRATAAFARHGIELDPARTYLWTREGRTVAEQGAIRGAATRDELRWDGWAQRFFSAGLDEEAVVIEAALALEHLRRHRTGLRAYLQNPALYDVFMGHYRASLRVRGLFQAAYNNLPAAAKRGTATALGAAGAMDSERFAALLAEALLAAYAERADNGTRIVSETRTGARMS</sequence>